<accession>A0A6G9GYU7</accession>
<dbReference type="EMBL" id="CP050177">
    <property type="protein sequence ID" value="QIQ03405.1"/>
    <property type="molecule type" value="Genomic_DNA"/>
</dbReference>
<dbReference type="Proteomes" id="UP000501179">
    <property type="component" value="Chromosome"/>
</dbReference>
<proteinExistence type="predicted"/>
<dbReference type="NCBIfam" id="NF040464">
    <property type="entry name" value="SCO3374_fam"/>
    <property type="match status" value="1"/>
</dbReference>
<dbReference type="RefSeq" id="WP_167029196.1">
    <property type="nucleotide sequence ID" value="NZ_CP050177.1"/>
</dbReference>
<protein>
    <recommendedName>
        <fullName evidence="3">Proline-rich protein</fullName>
    </recommendedName>
</protein>
<evidence type="ECO:0000313" key="2">
    <source>
        <dbReference type="Proteomes" id="UP000501179"/>
    </source>
</evidence>
<dbReference type="KEGG" id="slia:HA039_14620"/>
<gene>
    <name evidence="1" type="ORF">HA039_14620</name>
</gene>
<evidence type="ECO:0000313" key="1">
    <source>
        <dbReference type="EMBL" id="QIQ03405.1"/>
    </source>
</evidence>
<sequence>MTPTVPLPRAPLEGARVRWGRREAWDRYAPSSHRASSWAHWYGDGPGGLGWPTDEGLPLHVLTGVRFDVLEMPAGAGAALLRRIGRTGPVALGDGRVRLLVAAGSAEELPGLLDWLEWGAIGSAALGLTALGEGGRTPAPVPPWWPAEGVARGAAVWLRPPEQGREVETTLPALAPFGRATGNGGSGDAPDLVRLVDAAATECHRARLLHRITLRTNAQPLAFS</sequence>
<organism evidence="1 2">
    <name type="scientific">Streptomyces liangshanensis</name>
    <dbReference type="NCBI Taxonomy" id="2717324"/>
    <lineage>
        <taxon>Bacteria</taxon>
        <taxon>Bacillati</taxon>
        <taxon>Actinomycetota</taxon>
        <taxon>Actinomycetes</taxon>
        <taxon>Kitasatosporales</taxon>
        <taxon>Streptomycetaceae</taxon>
        <taxon>Streptomyces</taxon>
    </lineage>
</organism>
<reference evidence="1 2" key="1">
    <citation type="submission" date="2020-03" db="EMBL/GenBank/DDBJ databases">
        <title>A novel species.</title>
        <authorList>
            <person name="Gao J."/>
        </authorList>
    </citation>
    <scope>NUCLEOTIDE SEQUENCE [LARGE SCALE GENOMIC DNA]</scope>
    <source>
        <strain evidence="1 2">QMT-12</strain>
    </source>
</reference>
<keyword evidence="2" id="KW-1185">Reference proteome</keyword>
<name>A0A6G9GYU7_9ACTN</name>
<evidence type="ECO:0008006" key="3">
    <source>
        <dbReference type="Google" id="ProtNLM"/>
    </source>
</evidence>
<dbReference type="AlphaFoldDB" id="A0A6G9GYU7"/>
<dbReference type="InterPro" id="IPR047919">
    <property type="entry name" value="SCO3374-like"/>
</dbReference>